<name>A0A2K3N7S6_TRIPR</name>
<sequence length="258" mass="29905">MPPQSELDGRSIYRPFKFPRPLSEPENTIPFLRHLAGKLTSLSKIKIYFLSYEELTSLVEYELSRLTDDEFYRLMEAEIFPFLPIVLQAFFSLIYHFARKAKQHKEQQQTTRPVTTFDRIHFFIFASLSTFIVTRLTPSLVRDFCQWLDTIMQTLKGDVAVTTIALQPGGLIPSNSPIFFSKYSIPEGVQGLKGIRYLRKAKTVFRQGLKGIRYHRKAKTVFRQSYLFAILFSEQPSQVSPLDTSRFHCGLSKKIALF</sequence>
<dbReference type="EMBL" id="ASHM01017387">
    <property type="protein sequence ID" value="PNX99103.1"/>
    <property type="molecule type" value="Genomic_DNA"/>
</dbReference>
<keyword evidence="1" id="KW-0812">Transmembrane</keyword>
<accession>A0A2K3N7S6</accession>
<protein>
    <submittedName>
        <fullName evidence="2">Uncharacterized protein</fullName>
    </submittedName>
</protein>
<reference evidence="2 3" key="2">
    <citation type="journal article" date="2017" name="Front. Plant Sci.">
        <title>Gene Classification and Mining of Molecular Markers Useful in Red Clover (Trifolium pratense) Breeding.</title>
        <authorList>
            <person name="Istvanek J."/>
            <person name="Dluhosova J."/>
            <person name="Dluhos P."/>
            <person name="Patkova L."/>
            <person name="Nedelnik J."/>
            <person name="Repkova J."/>
        </authorList>
    </citation>
    <scope>NUCLEOTIDE SEQUENCE [LARGE SCALE GENOMIC DNA]</scope>
    <source>
        <strain evidence="3">cv. Tatra</strain>
        <tissue evidence="2">Young leaves</tissue>
    </source>
</reference>
<evidence type="ECO:0000313" key="3">
    <source>
        <dbReference type="Proteomes" id="UP000236291"/>
    </source>
</evidence>
<keyword evidence="1" id="KW-0472">Membrane</keyword>
<evidence type="ECO:0000313" key="2">
    <source>
        <dbReference type="EMBL" id="PNX99103.1"/>
    </source>
</evidence>
<proteinExistence type="predicted"/>
<organism evidence="2 3">
    <name type="scientific">Trifolium pratense</name>
    <name type="common">Red clover</name>
    <dbReference type="NCBI Taxonomy" id="57577"/>
    <lineage>
        <taxon>Eukaryota</taxon>
        <taxon>Viridiplantae</taxon>
        <taxon>Streptophyta</taxon>
        <taxon>Embryophyta</taxon>
        <taxon>Tracheophyta</taxon>
        <taxon>Spermatophyta</taxon>
        <taxon>Magnoliopsida</taxon>
        <taxon>eudicotyledons</taxon>
        <taxon>Gunneridae</taxon>
        <taxon>Pentapetalae</taxon>
        <taxon>rosids</taxon>
        <taxon>fabids</taxon>
        <taxon>Fabales</taxon>
        <taxon>Fabaceae</taxon>
        <taxon>Papilionoideae</taxon>
        <taxon>50 kb inversion clade</taxon>
        <taxon>NPAAA clade</taxon>
        <taxon>Hologalegina</taxon>
        <taxon>IRL clade</taxon>
        <taxon>Trifolieae</taxon>
        <taxon>Trifolium</taxon>
    </lineage>
</organism>
<feature type="transmembrane region" description="Helical" evidence="1">
    <location>
        <begin position="79"/>
        <end position="98"/>
    </location>
</feature>
<dbReference type="AlphaFoldDB" id="A0A2K3N7S6"/>
<reference evidence="2 3" key="1">
    <citation type="journal article" date="2014" name="Am. J. Bot.">
        <title>Genome assembly and annotation for red clover (Trifolium pratense; Fabaceae).</title>
        <authorList>
            <person name="Istvanek J."/>
            <person name="Jaros M."/>
            <person name="Krenek A."/>
            <person name="Repkova J."/>
        </authorList>
    </citation>
    <scope>NUCLEOTIDE SEQUENCE [LARGE SCALE GENOMIC DNA]</scope>
    <source>
        <strain evidence="3">cv. Tatra</strain>
        <tissue evidence="2">Young leaves</tissue>
    </source>
</reference>
<evidence type="ECO:0000256" key="1">
    <source>
        <dbReference type="SAM" id="Phobius"/>
    </source>
</evidence>
<comment type="caution">
    <text evidence="2">The sequence shown here is derived from an EMBL/GenBank/DDBJ whole genome shotgun (WGS) entry which is preliminary data.</text>
</comment>
<dbReference type="Proteomes" id="UP000236291">
    <property type="component" value="Unassembled WGS sequence"/>
</dbReference>
<feature type="transmembrane region" description="Helical" evidence="1">
    <location>
        <begin position="119"/>
        <end position="136"/>
    </location>
</feature>
<keyword evidence="1" id="KW-1133">Transmembrane helix</keyword>
<gene>
    <name evidence="2" type="ORF">L195_g022365</name>
</gene>